<protein>
    <recommendedName>
        <fullName evidence="7">Biotin synthase auxiliary protein</fullName>
    </recommendedName>
</protein>
<dbReference type="EMBL" id="JACHJB010000004">
    <property type="protein sequence ID" value="MBB6351766.1"/>
    <property type="molecule type" value="Genomic_DNA"/>
</dbReference>
<proteinExistence type="inferred from homology"/>
<evidence type="ECO:0000313" key="11">
    <source>
        <dbReference type="Proteomes" id="UP000583800"/>
    </source>
</evidence>
<dbReference type="InterPro" id="IPR058605">
    <property type="entry name" value="BsaP_C"/>
</dbReference>
<evidence type="ECO:0000256" key="6">
    <source>
        <dbReference type="ARBA" id="ARBA00093780"/>
    </source>
</evidence>
<evidence type="ECO:0000256" key="1">
    <source>
        <dbReference type="ARBA" id="ARBA00001915"/>
    </source>
</evidence>
<organism evidence="10 11">
    <name type="scientific">Nonomuraea muscovyensis</name>
    <dbReference type="NCBI Taxonomy" id="1124761"/>
    <lineage>
        <taxon>Bacteria</taxon>
        <taxon>Bacillati</taxon>
        <taxon>Actinomycetota</taxon>
        <taxon>Actinomycetes</taxon>
        <taxon>Streptosporangiales</taxon>
        <taxon>Streptosporangiaceae</taxon>
        <taxon>Nonomuraea</taxon>
    </lineage>
</organism>
<name>A0A7X0CCS8_9ACTN</name>
<evidence type="ECO:0000256" key="4">
    <source>
        <dbReference type="ARBA" id="ARBA00023004"/>
    </source>
</evidence>
<sequence>MSEGGHAACVAAREPEPPRHRSACRRRLVVQVTPTGWSAHCVEHGMLIS</sequence>
<reference evidence="10 11" key="1">
    <citation type="submission" date="2020-08" db="EMBL/GenBank/DDBJ databases">
        <title>Sequencing the genomes of 1000 actinobacteria strains.</title>
        <authorList>
            <person name="Klenk H.-P."/>
        </authorList>
    </citation>
    <scope>NUCLEOTIDE SEQUENCE [LARGE SCALE GENOMIC DNA]</scope>
    <source>
        <strain evidence="10 11">DSM 45913</strain>
    </source>
</reference>
<dbReference type="AlphaFoldDB" id="A0A7X0CCS8"/>
<comment type="cofactor">
    <cofactor evidence="1">
        <name>iron-sulfur cluster</name>
        <dbReference type="ChEBI" id="CHEBI:30408"/>
    </cofactor>
</comment>
<comment type="function">
    <text evidence="5">Required for the activity of the biotin synthase BioB.</text>
</comment>
<dbReference type="RefSeq" id="WP_312892186.1">
    <property type="nucleotide sequence ID" value="NZ_JACHJB010000004.1"/>
</dbReference>
<evidence type="ECO:0000259" key="9">
    <source>
        <dbReference type="Pfam" id="PF26519"/>
    </source>
</evidence>
<evidence type="ECO:0000256" key="8">
    <source>
        <dbReference type="SAM" id="MobiDB-lite"/>
    </source>
</evidence>
<dbReference type="Proteomes" id="UP000583800">
    <property type="component" value="Unassembled WGS sequence"/>
</dbReference>
<evidence type="ECO:0000256" key="3">
    <source>
        <dbReference type="ARBA" id="ARBA00022756"/>
    </source>
</evidence>
<accession>A0A7X0CCS8</accession>
<keyword evidence="2" id="KW-0479">Metal-binding</keyword>
<keyword evidence="4" id="KW-0408">Iron</keyword>
<evidence type="ECO:0000313" key="10">
    <source>
        <dbReference type="EMBL" id="MBB6351766.1"/>
    </source>
</evidence>
<evidence type="ECO:0000256" key="5">
    <source>
        <dbReference type="ARBA" id="ARBA00093761"/>
    </source>
</evidence>
<gene>
    <name evidence="10" type="ORF">FHU36_008349</name>
</gene>
<feature type="region of interest" description="Disordered" evidence="8">
    <location>
        <begin position="1"/>
        <end position="21"/>
    </location>
</feature>
<evidence type="ECO:0000256" key="7">
    <source>
        <dbReference type="ARBA" id="ARBA00093796"/>
    </source>
</evidence>
<dbReference type="Pfam" id="PF26519">
    <property type="entry name" value="BsaP"/>
    <property type="match status" value="1"/>
</dbReference>
<comment type="caution">
    <text evidence="10">The sequence shown here is derived from an EMBL/GenBank/DDBJ whole genome shotgun (WGS) entry which is preliminary data.</text>
</comment>
<evidence type="ECO:0000256" key="2">
    <source>
        <dbReference type="ARBA" id="ARBA00022723"/>
    </source>
</evidence>
<comment type="similarity">
    <text evidence="6">Belongs to the BsaP family.</text>
</comment>
<keyword evidence="3" id="KW-0093">Biotin biosynthesis</keyword>
<keyword evidence="11" id="KW-1185">Reference proteome</keyword>
<feature type="domain" description="Biotin synthase auxiliary protein C-terminal" evidence="9">
    <location>
        <begin position="28"/>
        <end position="47"/>
    </location>
</feature>